<evidence type="ECO:0000256" key="3">
    <source>
        <dbReference type="ARBA" id="ARBA00022741"/>
    </source>
</evidence>
<evidence type="ECO:0000256" key="7">
    <source>
        <dbReference type="PIRSR" id="PIRSR601019-2"/>
    </source>
</evidence>
<feature type="binding site" evidence="7">
    <location>
        <position position="50"/>
    </location>
    <ligand>
        <name>Mg(2+)</name>
        <dbReference type="ChEBI" id="CHEBI:18420"/>
    </ligand>
</feature>
<dbReference type="Proteomes" id="UP001152607">
    <property type="component" value="Unassembled WGS sequence"/>
</dbReference>
<dbReference type="Gene3D" id="3.40.50.300">
    <property type="entry name" value="P-loop containing nucleotide triphosphate hydrolases"/>
    <property type="match status" value="1"/>
</dbReference>
<evidence type="ECO:0000256" key="1">
    <source>
        <dbReference type="ARBA" id="ARBA00007976"/>
    </source>
</evidence>
<dbReference type="Pfam" id="PF00503">
    <property type="entry name" value="G-alpha"/>
    <property type="match status" value="1"/>
</dbReference>
<organism evidence="9 10">
    <name type="scientific">Periconia digitata</name>
    <dbReference type="NCBI Taxonomy" id="1303443"/>
    <lineage>
        <taxon>Eukaryota</taxon>
        <taxon>Fungi</taxon>
        <taxon>Dikarya</taxon>
        <taxon>Ascomycota</taxon>
        <taxon>Pezizomycotina</taxon>
        <taxon>Dothideomycetes</taxon>
        <taxon>Pleosporomycetidae</taxon>
        <taxon>Pleosporales</taxon>
        <taxon>Massarineae</taxon>
        <taxon>Periconiaceae</taxon>
        <taxon>Periconia</taxon>
    </lineage>
</organism>
<keyword evidence="4 6" id="KW-0342">GTP-binding</keyword>
<dbReference type="PRINTS" id="PR00318">
    <property type="entry name" value="GPROTEINA"/>
</dbReference>
<feature type="binding site" evidence="6">
    <location>
        <begin position="272"/>
        <end position="275"/>
    </location>
    <ligand>
        <name>GTP</name>
        <dbReference type="ChEBI" id="CHEBI:37565"/>
    </ligand>
</feature>
<dbReference type="OrthoDB" id="5817230at2759"/>
<keyword evidence="2 7" id="KW-0479">Metal-binding</keyword>
<gene>
    <name evidence="9" type="ORF">PDIGIT_LOCUS15257</name>
</gene>
<protein>
    <submittedName>
        <fullName evidence="9">Uncharacterized protein</fullName>
    </submittedName>
</protein>
<dbReference type="GO" id="GO:0007186">
    <property type="term" value="P:G protein-coupled receptor signaling pathway"/>
    <property type="evidence" value="ECO:0007669"/>
    <property type="project" value="InterPro"/>
</dbReference>
<feature type="binding site" evidence="6">
    <location>
        <begin position="153"/>
        <end position="154"/>
    </location>
    <ligand>
        <name>GTP</name>
        <dbReference type="ChEBI" id="CHEBI:37565"/>
    </ligand>
</feature>
<keyword evidence="10" id="KW-1185">Reference proteome</keyword>
<dbReference type="InterPro" id="IPR011025">
    <property type="entry name" value="GproteinA_insert"/>
</dbReference>
<evidence type="ECO:0000313" key="10">
    <source>
        <dbReference type="Proteomes" id="UP001152607"/>
    </source>
</evidence>
<dbReference type="InterPro" id="IPR001019">
    <property type="entry name" value="Gprotein_alpha_su"/>
</dbReference>
<dbReference type="FunFam" id="1.10.400.10:FF:000001">
    <property type="entry name" value="Guanine nucleotide-binding protein G(I) subunit alpha"/>
    <property type="match status" value="1"/>
</dbReference>
<feature type="binding site" evidence="6">
    <location>
        <position position="328"/>
    </location>
    <ligand>
        <name>GTP</name>
        <dbReference type="ChEBI" id="CHEBI:37565"/>
    </ligand>
</feature>
<keyword evidence="7" id="KW-0460">Magnesium</keyword>
<evidence type="ECO:0000313" key="9">
    <source>
        <dbReference type="EMBL" id="CAI6342055.1"/>
    </source>
</evidence>
<feature type="binding site" evidence="6">
    <location>
        <begin position="203"/>
        <end position="207"/>
    </location>
    <ligand>
        <name>GTP</name>
        <dbReference type="ChEBI" id="CHEBI:37565"/>
    </ligand>
</feature>
<dbReference type="SUPFAM" id="SSF52540">
    <property type="entry name" value="P-loop containing nucleoside triphosphate hydrolases"/>
    <property type="match status" value="1"/>
</dbReference>
<dbReference type="CDD" id="cd00066">
    <property type="entry name" value="G-alpha"/>
    <property type="match status" value="1"/>
</dbReference>
<dbReference type="InterPro" id="IPR027417">
    <property type="entry name" value="P-loop_NTPase"/>
</dbReference>
<dbReference type="GO" id="GO:0005834">
    <property type="term" value="C:heterotrimeric G-protein complex"/>
    <property type="evidence" value="ECO:0007669"/>
    <property type="project" value="InterPro"/>
</dbReference>
<dbReference type="GO" id="GO:0000750">
    <property type="term" value="P:pheromone-dependent signal transduction involved in conjugation with cellular fusion"/>
    <property type="evidence" value="ECO:0007669"/>
    <property type="project" value="TreeGrafter"/>
</dbReference>
<dbReference type="PANTHER" id="PTHR10218:SF302">
    <property type="entry name" value="GUANINE NUCLEOTIDE-BINDING PROTEIN ALPHA-5 SUBUNIT"/>
    <property type="match status" value="1"/>
</dbReference>
<evidence type="ECO:0000256" key="8">
    <source>
        <dbReference type="SAM" id="MobiDB-lite"/>
    </source>
</evidence>
<name>A0A9W4UU11_9PLEO</name>
<dbReference type="PROSITE" id="PS51882">
    <property type="entry name" value="G_ALPHA"/>
    <property type="match status" value="1"/>
</dbReference>
<comment type="similarity">
    <text evidence="1">Belongs to the G-alpha family. G(q) subfamily.</text>
</comment>
<keyword evidence="5" id="KW-0807">Transducer</keyword>
<dbReference type="PRINTS" id="PR01241">
    <property type="entry name" value="GPROTEINAFNG"/>
</dbReference>
<evidence type="ECO:0000256" key="4">
    <source>
        <dbReference type="ARBA" id="ARBA00023134"/>
    </source>
</evidence>
<sequence length="356" mass="40338">MGCGASREKLNSTDEWHRNRGIDNGIKSDKVAQRKEIKILLLGAGESGKSTLLRQMKLIHEGEYSIEERKWYRPVVFSNTVQSMAAVVDAMEPLGISFADETLRDNAQLLADQPDRIEDESLPESIGAAISLLWRDAGVRECFDRSREYQLNDSAKYYFDSISRIASPGYVPSDQDVLRTRVKTTGITETRFTVGSLTHRVCDVGGQRTERRKWIHCFSDVKIIMFVAAISEYDQLLFEDGTIKRMDEALVLFESIANSQWFIGTPFILFFNKIDRLKEKLQMLPLVEYYPDFAGGENYAAACAYFSKRFTSLCHDDSKPIYTQFTCATDSNQVELVMSAVNDIIAKSFLESSVVV</sequence>
<feature type="binding site" evidence="6">
    <location>
        <begin position="178"/>
        <end position="184"/>
    </location>
    <ligand>
        <name>GTP</name>
        <dbReference type="ChEBI" id="CHEBI:37565"/>
    </ligand>
</feature>
<dbReference type="InterPro" id="IPR002975">
    <property type="entry name" value="Fungi_Gprotein_alpha"/>
</dbReference>
<dbReference type="EMBL" id="CAOQHR010000013">
    <property type="protein sequence ID" value="CAI6342055.1"/>
    <property type="molecule type" value="Genomic_DNA"/>
</dbReference>
<accession>A0A9W4UU11</accession>
<dbReference type="PANTHER" id="PTHR10218">
    <property type="entry name" value="GTP-BINDING PROTEIN ALPHA SUBUNIT"/>
    <property type="match status" value="1"/>
</dbReference>
<dbReference type="GO" id="GO:0003924">
    <property type="term" value="F:GTPase activity"/>
    <property type="evidence" value="ECO:0007669"/>
    <property type="project" value="InterPro"/>
</dbReference>
<dbReference type="GO" id="GO:0005737">
    <property type="term" value="C:cytoplasm"/>
    <property type="evidence" value="ECO:0007669"/>
    <property type="project" value="TreeGrafter"/>
</dbReference>
<comment type="caution">
    <text evidence="9">The sequence shown here is derived from an EMBL/GenBank/DDBJ whole genome shotgun (WGS) entry which is preliminary data.</text>
</comment>
<dbReference type="AlphaFoldDB" id="A0A9W4UU11"/>
<evidence type="ECO:0000256" key="6">
    <source>
        <dbReference type="PIRSR" id="PIRSR601019-1"/>
    </source>
</evidence>
<feature type="binding site" evidence="6">
    <location>
        <begin position="46"/>
        <end position="51"/>
    </location>
    <ligand>
        <name>GTP</name>
        <dbReference type="ChEBI" id="CHEBI:37565"/>
    </ligand>
</feature>
<dbReference type="SUPFAM" id="SSF47895">
    <property type="entry name" value="Transducin (alpha subunit), insertion domain"/>
    <property type="match status" value="1"/>
</dbReference>
<dbReference type="FunFam" id="3.40.50.300:FF:000051">
    <property type="entry name" value="Guanine nucleotide-binding protein subunit alpha"/>
    <property type="match status" value="1"/>
</dbReference>
<dbReference type="SMART" id="SM00275">
    <property type="entry name" value="G_alpha"/>
    <property type="match status" value="1"/>
</dbReference>
<dbReference type="GO" id="GO:0001664">
    <property type="term" value="F:G protein-coupled receptor binding"/>
    <property type="evidence" value="ECO:0007669"/>
    <property type="project" value="InterPro"/>
</dbReference>
<evidence type="ECO:0000256" key="5">
    <source>
        <dbReference type="ARBA" id="ARBA00023224"/>
    </source>
</evidence>
<keyword evidence="3 6" id="KW-0547">Nucleotide-binding</keyword>
<proteinExistence type="inferred from homology"/>
<dbReference type="GO" id="GO:0031683">
    <property type="term" value="F:G-protein beta/gamma-subunit complex binding"/>
    <property type="evidence" value="ECO:0007669"/>
    <property type="project" value="InterPro"/>
</dbReference>
<reference evidence="9" key="1">
    <citation type="submission" date="2023-01" db="EMBL/GenBank/DDBJ databases">
        <authorList>
            <person name="Van Ghelder C."/>
            <person name="Rancurel C."/>
        </authorList>
    </citation>
    <scope>NUCLEOTIDE SEQUENCE</scope>
    <source>
        <strain evidence="9">CNCM I-4278</strain>
    </source>
</reference>
<feature type="region of interest" description="Disordered" evidence="8">
    <location>
        <begin position="1"/>
        <end position="23"/>
    </location>
</feature>
<dbReference type="GO" id="GO:0046872">
    <property type="term" value="F:metal ion binding"/>
    <property type="evidence" value="ECO:0007669"/>
    <property type="project" value="UniProtKB-KW"/>
</dbReference>
<dbReference type="GO" id="GO:0005525">
    <property type="term" value="F:GTP binding"/>
    <property type="evidence" value="ECO:0007669"/>
    <property type="project" value="UniProtKB-KW"/>
</dbReference>
<evidence type="ECO:0000256" key="2">
    <source>
        <dbReference type="ARBA" id="ARBA00022723"/>
    </source>
</evidence>
<dbReference type="Gene3D" id="1.10.400.10">
    <property type="entry name" value="GI Alpha 1, domain 2-like"/>
    <property type="match status" value="1"/>
</dbReference>
<feature type="binding site" evidence="7">
    <location>
        <position position="184"/>
    </location>
    <ligand>
        <name>Mg(2+)</name>
        <dbReference type="ChEBI" id="CHEBI:18420"/>
    </ligand>
</feature>